<comment type="subunit">
    <text evidence="5">The nucleosome is a histone octamer containing two molecules each of H2A, H2B, H3 and H4 assembled in one H3-H4 heterotetramer and two H2A-H2B heterodimers. The octamer wraps approximately 147 bp of DNA.</text>
</comment>
<comment type="similarity">
    <text evidence="4">Belongs to the histone H2B family.</text>
</comment>
<dbReference type="FunFam" id="1.10.20.10:FF:000016">
    <property type="entry name" value="Histone H2B"/>
    <property type="match status" value="1"/>
</dbReference>
<comment type="caution">
    <text evidence="11">The sequence shown here is derived from an EMBL/GenBank/DDBJ whole genome shotgun (WGS) entry which is preliminary data.</text>
</comment>
<evidence type="ECO:0000256" key="4">
    <source>
        <dbReference type="ARBA" id="ARBA00006846"/>
    </source>
</evidence>
<dbReference type="GO" id="GO:0005634">
    <property type="term" value="C:nucleus"/>
    <property type="evidence" value="ECO:0007669"/>
    <property type="project" value="UniProtKB-SubCell"/>
</dbReference>
<name>A0AAU9WDX9_9CNID</name>
<keyword evidence="9" id="KW-0544">Nucleosome core</keyword>
<proteinExistence type="inferred from homology"/>
<sequence>KKKKKVKRKESYSLYIHKVLKQGHQDTGITTKAMGITNSFVSDIFERIAMEAYRLTKYGKKSTMSSREIQTAVRLLLPGAVAKHAVSEGTKTVTEYTSSK</sequence>
<evidence type="ECO:0000256" key="6">
    <source>
        <dbReference type="ARBA" id="ARBA00022454"/>
    </source>
</evidence>
<dbReference type="PRINTS" id="PR00621">
    <property type="entry name" value="HISTONEH2B"/>
</dbReference>
<feature type="domain" description="Core Histone H2A/H2B/H3" evidence="10">
    <location>
        <begin position="2"/>
        <end position="75"/>
    </location>
</feature>
<feature type="non-terminal residue" evidence="11">
    <location>
        <position position="1"/>
    </location>
</feature>
<comment type="subcellular location">
    <subcellularLocation>
        <location evidence="3">Chromosome</location>
    </subcellularLocation>
    <subcellularLocation>
        <location evidence="2">Nucleus</location>
    </subcellularLocation>
</comment>
<evidence type="ECO:0000256" key="1">
    <source>
        <dbReference type="ARBA" id="ARBA00002001"/>
    </source>
</evidence>
<evidence type="ECO:0000256" key="5">
    <source>
        <dbReference type="ARBA" id="ARBA00011538"/>
    </source>
</evidence>
<dbReference type="GO" id="GO:0046982">
    <property type="term" value="F:protein heterodimerization activity"/>
    <property type="evidence" value="ECO:0007669"/>
    <property type="project" value="InterPro"/>
</dbReference>
<dbReference type="GO" id="GO:0003677">
    <property type="term" value="F:DNA binding"/>
    <property type="evidence" value="ECO:0007669"/>
    <property type="project" value="UniProtKB-KW"/>
</dbReference>
<dbReference type="InterPro" id="IPR007125">
    <property type="entry name" value="H2A/H2B/H3"/>
</dbReference>
<dbReference type="GO" id="GO:0030527">
    <property type="term" value="F:structural constituent of chromatin"/>
    <property type="evidence" value="ECO:0007669"/>
    <property type="project" value="InterPro"/>
</dbReference>
<keyword evidence="7" id="KW-0238">DNA-binding</keyword>
<comment type="function">
    <text evidence="1">Core component of nucleosome. Nucleosomes wrap and compact DNA into chromatin, limiting DNA accessibility to the cellular machineries which require DNA as a template. Histones thereby play a central role in transcription regulation, DNA repair, DNA replication and chromosomal stability. DNA accessibility is regulated via a complex set of post-translational modifications of histones, also called histone code, and nucleosome remodeling.</text>
</comment>
<evidence type="ECO:0000256" key="7">
    <source>
        <dbReference type="ARBA" id="ARBA00023125"/>
    </source>
</evidence>
<evidence type="ECO:0000259" key="10">
    <source>
        <dbReference type="Pfam" id="PF00125"/>
    </source>
</evidence>
<keyword evidence="8" id="KW-0539">Nucleus</keyword>
<dbReference type="Gene3D" id="1.10.20.10">
    <property type="entry name" value="Histone, subunit A"/>
    <property type="match status" value="1"/>
</dbReference>
<gene>
    <name evidence="11" type="ORF">PMEA_00005933</name>
</gene>
<dbReference type="SUPFAM" id="SSF47113">
    <property type="entry name" value="Histone-fold"/>
    <property type="match status" value="1"/>
</dbReference>
<keyword evidence="6" id="KW-0158">Chromosome</keyword>
<dbReference type="Proteomes" id="UP001159428">
    <property type="component" value="Unassembled WGS sequence"/>
</dbReference>
<evidence type="ECO:0000313" key="11">
    <source>
        <dbReference type="EMBL" id="CAH3113914.1"/>
    </source>
</evidence>
<keyword evidence="12" id="KW-1185">Reference proteome</keyword>
<dbReference type="CDD" id="cd22910">
    <property type="entry name" value="HFD_H2B"/>
    <property type="match status" value="1"/>
</dbReference>
<dbReference type="InterPro" id="IPR009072">
    <property type="entry name" value="Histone-fold"/>
</dbReference>
<dbReference type="EMBL" id="CALNXJ010000014">
    <property type="protein sequence ID" value="CAH3113914.1"/>
    <property type="molecule type" value="Genomic_DNA"/>
</dbReference>
<evidence type="ECO:0000256" key="3">
    <source>
        <dbReference type="ARBA" id="ARBA00004286"/>
    </source>
</evidence>
<protein>
    <recommendedName>
        <fullName evidence="10">Core Histone H2A/H2B/H3 domain-containing protein</fullName>
    </recommendedName>
</protein>
<reference evidence="11 12" key="1">
    <citation type="submission" date="2022-05" db="EMBL/GenBank/DDBJ databases">
        <authorList>
            <consortium name="Genoscope - CEA"/>
            <person name="William W."/>
        </authorList>
    </citation>
    <scope>NUCLEOTIDE SEQUENCE [LARGE SCALE GENOMIC DNA]</scope>
</reference>
<dbReference type="AlphaFoldDB" id="A0AAU9WDX9"/>
<dbReference type="GO" id="GO:0000786">
    <property type="term" value="C:nucleosome"/>
    <property type="evidence" value="ECO:0007669"/>
    <property type="project" value="UniProtKB-KW"/>
</dbReference>
<organism evidence="11 12">
    <name type="scientific">Pocillopora meandrina</name>
    <dbReference type="NCBI Taxonomy" id="46732"/>
    <lineage>
        <taxon>Eukaryota</taxon>
        <taxon>Metazoa</taxon>
        <taxon>Cnidaria</taxon>
        <taxon>Anthozoa</taxon>
        <taxon>Hexacorallia</taxon>
        <taxon>Scleractinia</taxon>
        <taxon>Astrocoeniina</taxon>
        <taxon>Pocilloporidae</taxon>
        <taxon>Pocillopora</taxon>
    </lineage>
</organism>
<dbReference type="Pfam" id="PF00125">
    <property type="entry name" value="Histone"/>
    <property type="match status" value="1"/>
</dbReference>
<evidence type="ECO:0000256" key="8">
    <source>
        <dbReference type="ARBA" id="ARBA00023242"/>
    </source>
</evidence>
<evidence type="ECO:0000256" key="2">
    <source>
        <dbReference type="ARBA" id="ARBA00004123"/>
    </source>
</evidence>
<evidence type="ECO:0000313" key="12">
    <source>
        <dbReference type="Proteomes" id="UP001159428"/>
    </source>
</evidence>
<evidence type="ECO:0000256" key="9">
    <source>
        <dbReference type="ARBA" id="ARBA00023269"/>
    </source>
</evidence>
<dbReference type="InterPro" id="IPR000558">
    <property type="entry name" value="Histone_H2B"/>
</dbReference>
<accession>A0AAU9WDX9</accession>
<dbReference type="SMART" id="SM00427">
    <property type="entry name" value="H2B"/>
    <property type="match status" value="1"/>
</dbReference>
<dbReference type="PANTHER" id="PTHR23428">
    <property type="entry name" value="HISTONE H2B"/>
    <property type="match status" value="1"/>
</dbReference>